<organism evidence="3 4">
    <name type="scientific">Golovinomyces cichoracearum</name>
    <dbReference type="NCBI Taxonomy" id="62708"/>
    <lineage>
        <taxon>Eukaryota</taxon>
        <taxon>Fungi</taxon>
        <taxon>Dikarya</taxon>
        <taxon>Ascomycota</taxon>
        <taxon>Pezizomycotina</taxon>
        <taxon>Leotiomycetes</taxon>
        <taxon>Erysiphales</taxon>
        <taxon>Erysiphaceae</taxon>
        <taxon>Golovinomyces</taxon>
    </lineage>
</organism>
<feature type="compositionally biased region" description="Polar residues" evidence="1">
    <location>
        <begin position="49"/>
        <end position="63"/>
    </location>
</feature>
<comment type="caution">
    <text evidence="3">The sequence shown here is derived from an EMBL/GenBank/DDBJ whole genome shotgun (WGS) entry which is preliminary data.</text>
</comment>
<dbReference type="Proteomes" id="UP000283383">
    <property type="component" value="Unassembled WGS sequence"/>
</dbReference>
<keyword evidence="3" id="KW-0808">Transferase</keyword>
<feature type="region of interest" description="Disordered" evidence="1">
    <location>
        <begin position="37"/>
        <end position="63"/>
    </location>
</feature>
<evidence type="ECO:0000256" key="1">
    <source>
        <dbReference type="SAM" id="MobiDB-lite"/>
    </source>
</evidence>
<keyword evidence="4" id="KW-1185">Reference proteome</keyword>
<dbReference type="EMBL" id="MCBQ01018492">
    <property type="protein sequence ID" value="RKF57998.1"/>
    <property type="molecule type" value="Genomic_DNA"/>
</dbReference>
<evidence type="ECO:0000313" key="4">
    <source>
        <dbReference type="Proteomes" id="UP000283383"/>
    </source>
</evidence>
<dbReference type="InterPro" id="IPR019446">
    <property type="entry name" value="BMT5-like"/>
</dbReference>
<name>A0A420HKN6_9PEZI</name>
<evidence type="ECO:0000259" key="2">
    <source>
        <dbReference type="Pfam" id="PF10354"/>
    </source>
</evidence>
<feature type="domain" description="25S rRNA (uridine-N(3))-methyltransferase BMT5-like" evidence="2">
    <location>
        <begin position="80"/>
        <end position="254"/>
    </location>
</feature>
<sequence length="306" mass="34688">MGRGKLLKRSLSTVVFNRKKVQKTKSMSQKCNGSDVRLSKYNPGRPSLPTINKSKNVQSDEQSQKSKVITIPFSLDEQILLVGEADLSFTHSLIEHHGCTQLIPTVYESEAELRKKYPHVDKNIGFIESKLQSKIRYGFDITNSKSWACLARANRNSKIASKMDRIIFNFPHVGGKSKDVNRQVRFNQELLVSLFENALPYLSPSHGSSIIVTLFDGEPYTLWNIRDLARHSQLEVARSFKFDFSAYPEYKHSRTIGVIKGNDGKIGGGWKGEERSARTYVFVRKGEGQRMGIKAERIQESDGEEN</sequence>
<protein>
    <submittedName>
        <fullName evidence="3">25S rRNA-methyltransferase</fullName>
    </submittedName>
</protein>
<dbReference type="PANTHER" id="PTHR11538:SF26">
    <property type="entry name" value="FERREDOXIN-FOLD ANTICODON-BINDING DOMAIN-CONTAINING PROTEIN 1"/>
    <property type="match status" value="1"/>
</dbReference>
<dbReference type="STRING" id="62708.A0A420HKN6"/>
<keyword evidence="3" id="KW-0489">Methyltransferase</keyword>
<accession>A0A420HKN6</accession>
<gene>
    <name evidence="3" type="ORF">GcM3_184002</name>
</gene>
<reference evidence="3 4" key="1">
    <citation type="journal article" date="2018" name="BMC Genomics">
        <title>Comparative genome analyses reveal sequence features reflecting distinct modes of host-adaptation between dicot and monocot powdery mildew.</title>
        <authorList>
            <person name="Wu Y."/>
            <person name="Ma X."/>
            <person name="Pan Z."/>
            <person name="Kale S.D."/>
            <person name="Song Y."/>
            <person name="King H."/>
            <person name="Zhang Q."/>
            <person name="Presley C."/>
            <person name="Deng X."/>
            <person name="Wei C.I."/>
            <person name="Xiao S."/>
        </authorList>
    </citation>
    <scope>NUCLEOTIDE SEQUENCE [LARGE SCALE GENOMIC DNA]</scope>
    <source>
        <strain evidence="3">UMSG3</strain>
    </source>
</reference>
<dbReference type="GO" id="GO:0070042">
    <property type="term" value="F:rRNA (uridine-N3-)-methyltransferase activity"/>
    <property type="evidence" value="ECO:0007669"/>
    <property type="project" value="InterPro"/>
</dbReference>
<dbReference type="GO" id="GO:0005737">
    <property type="term" value="C:cytoplasm"/>
    <property type="evidence" value="ECO:0007669"/>
    <property type="project" value="TreeGrafter"/>
</dbReference>
<evidence type="ECO:0000313" key="3">
    <source>
        <dbReference type="EMBL" id="RKF57998.1"/>
    </source>
</evidence>
<dbReference type="Pfam" id="PF10354">
    <property type="entry name" value="BMT5-like"/>
    <property type="match status" value="1"/>
</dbReference>
<dbReference type="GO" id="GO:0070475">
    <property type="term" value="P:rRNA base methylation"/>
    <property type="evidence" value="ECO:0007669"/>
    <property type="project" value="InterPro"/>
</dbReference>
<dbReference type="PANTHER" id="PTHR11538">
    <property type="entry name" value="PHENYLALANYL-TRNA SYNTHETASE"/>
    <property type="match status" value="1"/>
</dbReference>
<proteinExistence type="predicted"/>
<dbReference type="AlphaFoldDB" id="A0A420HKN6"/>